<dbReference type="SUPFAM" id="SSF52540">
    <property type="entry name" value="P-loop containing nucleoside triphosphate hydrolases"/>
    <property type="match status" value="1"/>
</dbReference>
<dbReference type="InterPro" id="IPR027417">
    <property type="entry name" value="P-loop_NTPase"/>
</dbReference>
<dbReference type="PANTHER" id="PTHR13710:SF105">
    <property type="entry name" value="ATP-DEPENDENT DNA HELICASE Q1"/>
    <property type="match status" value="1"/>
</dbReference>
<evidence type="ECO:0000259" key="6">
    <source>
        <dbReference type="PROSITE" id="PS51194"/>
    </source>
</evidence>
<feature type="domain" description="Helicase C-terminal" evidence="6">
    <location>
        <begin position="2"/>
        <end position="166"/>
    </location>
</feature>
<dbReference type="PANTHER" id="PTHR13710">
    <property type="entry name" value="DNA HELICASE RECQ FAMILY MEMBER"/>
    <property type="match status" value="1"/>
</dbReference>
<organism evidence="7 8">
    <name type="scientific">Gigaspora margarita</name>
    <dbReference type="NCBI Taxonomy" id="4874"/>
    <lineage>
        <taxon>Eukaryota</taxon>
        <taxon>Fungi</taxon>
        <taxon>Fungi incertae sedis</taxon>
        <taxon>Mucoromycota</taxon>
        <taxon>Glomeromycotina</taxon>
        <taxon>Glomeromycetes</taxon>
        <taxon>Diversisporales</taxon>
        <taxon>Gigasporaceae</taxon>
        <taxon>Gigaspora</taxon>
    </lineage>
</organism>
<keyword evidence="3" id="KW-0413">Isomerase</keyword>
<evidence type="ECO:0000256" key="1">
    <source>
        <dbReference type="ARBA" id="ARBA00005446"/>
    </source>
</evidence>
<evidence type="ECO:0000256" key="5">
    <source>
        <dbReference type="ARBA" id="ARBA00034808"/>
    </source>
</evidence>
<evidence type="ECO:0000256" key="2">
    <source>
        <dbReference type="ARBA" id="ARBA00023125"/>
    </source>
</evidence>
<accession>A0ABN7URG3</accession>
<name>A0ABN7URG3_GIGMA</name>
<sequence>MALTATLSYTNVKALQINLNFDITCFATIRESDLFRKELCFSVQSRKDTNLDWADKVVKLIKNMEKNNVMKKWNNSQTHLIVTTLAFGLGIDMPDVCLVIHYNFPMSMKDPIPQPCNSCDNCTMRAKDKVELKDVKTEILDLLKVVEVLCENNDKPNVSLDIIDIFSKLALADLVCHGFVNQTIWLEQKTSTAYLTSTIIIQGIVEDASSLVQEKSWLYWIKL</sequence>
<proteinExistence type="inferred from homology"/>
<reference evidence="7 8" key="1">
    <citation type="submission" date="2021-06" db="EMBL/GenBank/DDBJ databases">
        <authorList>
            <person name="Kallberg Y."/>
            <person name="Tangrot J."/>
            <person name="Rosling A."/>
        </authorList>
    </citation>
    <scope>NUCLEOTIDE SEQUENCE [LARGE SCALE GENOMIC DNA]</scope>
    <source>
        <strain evidence="7 8">120-4 pot B 10/14</strain>
    </source>
</reference>
<dbReference type="PROSITE" id="PS51194">
    <property type="entry name" value="HELICASE_CTER"/>
    <property type="match status" value="1"/>
</dbReference>
<gene>
    <name evidence="7" type="ORF">GMARGA_LOCUS9794</name>
</gene>
<comment type="caution">
    <text evidence="7">The sequence shown here is derived from an EMBL/GenBank/DDBJ whole genome shotgun (WGS) entry which is preliminary data.</text>
</comment>
<evidence type="ECO:0000256" key="4">
    <source>
        <dbReference type="ARBA" id="ARBA00034617"/>
    </source>
</evidence>
<protein>
    <recommendedName>
        <fullName evidence="5">DNA 3'-5' helicase</fullName>
        <ecNumber evidence="5">5.6.2.4</ecNumber>
    </recommendedName>
</protein>
<dbReference type="Proteomes" id="UP000789901">
    <property type="component" value="Unassembled WGS sequence"/>
</dbReference>
<dbReference type="EMBL" id="CAJVQB010005343">
    <property type="protein sequence ID" value="CAG8659302.1"/>
    <property type="molecule type" value="Genomic_DNA"/>
</dbReference>
<dbReference type="EC" id="5.6.2.4" evidence="5"/>
<comment type="similarity">
    <text evidence="1">Belongs to the helicase family. RecQ subfamily.</text>
</comment>
<dbReference type="Pfam" id="PF00271">
    <property type="entry name" value="Helicase_C"/>
    <property type="match status" value="1"/>
</dbReference>
<evidence type="ECO:0000313" key="7">
    <source>
        <dbReference type="EMBL" id="CAG8659302.1"/>
    </source>
</evidence>
<keyword evidence="2" id="KW-0238">DNA-binding</keyword>
<evidence type="ECO:0000256" key="3">
    <source>
        <dbReference type="ARBA" id="ARBA00023235"/>
    </source>
</evidence>
<dbReference type="Gene3D" id="3.40.50.300">
    <property type="entry name" value="P-loop containing nucleotide triphosphate hydrolases"/>
    <property type="match status" value="1"/>
</dbReference>
<evidence type="ECO:0000313" key="8">
    <source>
        <dbReference type="Proteomes" id="UP000789901"/>
    </source>
</evidence>
<comment type="catalytic activity">
    <reaction evidence="4">
        <text>Couples ATP hydrolysis with the unwinding of duplex DNA by translocating in the 3'-5' direction.</text>
        <dbReference type="EC" id="5.6.2.4"/>
    </reaction>
</comment>
<keyword evidence="8" id="KW-1185">Reference proteome</keyword>
<dbReference type="InterPro" id="IPR001650">
    <property type="entry name" value="Helicase_C-like"/>
</dbReference>